<evidence type="ECO:0000313" key="2">
    <source>
        <dbReference type="EnsemblPlants" id="Pp3c7_26189V3.1"/>
    </source>
</evidence>
<dbReference type="Gramene" id="Pp3c7_26189V3.1">
    <property type="protein sequence ID" value="Pp3c7_26189V3.1"/>
    <property type="gene ID" value="Pp3c7_26189"/>
</dbReference>
<protein>
    <submittedName>
        <fullName evidence="1 2">Uncharacterized protein</fullName>
    </submittedName>
</protein>
<evidence type="ECO:0000313" key="3">
    <source>
        <dbReference type="Proteomes" id="UP000006727"/>
    </source>
</evidence>
<accession>A0A2K1KD50</accession>
<reference evidence="1 3" key="1">
    <citation type="journal article" date="2008" name="Science">
        <title>The Physcomitrella genome reveals evolutionary insights into the conquest of land by plants.</title>
        <authorList>
            <person name="Rensing S."/>
            <person name="Lang D."/>
            <person name="Zimmer A."/>
            <person name="Terry A."/>
            <person name="Salamov A."/>
            <person name="Shapiro H."/>
            <person name="Nishiyama T."/>
            <person name="Perroud P.-F."/>
            <person name="Lindquist E."/>
            <person name="Kamisugi Y."/>
            <person name="Tanahashi T."/>
            <person name="Sakakibara K."/>
            <person name="Fujita T."/>
            <person name="Oishi K."/>
            <person name="Shin-I T."/>
            <person name="Kuroki Y."/>
            <person name="Toyoda A."/>
            <person name="Suzuki Y."/>
            <person name="Hashimoto A."/>
            <person name="Yamaguchi K."/>
            <person name="Sugano A."/>
            <person name="Kohara Y."/>
            <person name="Fujiyama A."/>
            <person name="Anterola A."/>
            <person name="Aoki S."/>
            <person name="Ashton N."/>
            <person name="Barbazuk W.B."/>
            <person name="Barker E."/>
            <person name="Bennetzen J."/>
            <person name="Bezanilla M."/>
            <person name="Blankenship R."/>
            <person name="Cho S.H."/>
            <person name="Dutcher S."/>
            <person name="Estelle M."/>
            <person name="Fawcett J.A."/>
            <person name="Gundlach H."/>
            <person name="Hanada K."/>
            <person name="Heyl A."/>
            <person name="Hicks K.A."/>
            <person name="Hugh J."/>
            <person name="Lohr M."/>
            <person name="Mayer K."/>
            <person name="Melkozernov A."/>
            <person name="Murata T."/>
            <person name="Nelson D."/>
            <person name="Pils B."/>
            <person name="Prigge M."/>
            <person name="Reiss B."/>
            <person name="Renner T."/>
            <person name="Rombauts S."/>
            <person name="Rushton P."/>
            <person name="Sanderfoot A."/>
            <person name="Schween G."/>
            <person name="Shiu S.-H."/>
            <person name="Stueber K."/>
            <person name="Theodoulou F.L."/>
            <person name="Tu H."/>
            <person name="Van de Peer Y."/>
            <person name="Verrier P.J."/>
            <person name="Waters E."/>
            <person name="Wood A."/>
            <person name="Yang L."/>
            <person name="Cove D."/>
            <person name="Cuming A."/>
            <person name="Hasebe M."/>
            <person name="Lucas S."/>
            <person name="Mishler D.B."/>
            <person name="Reski R."/>
            <person name="Grigoriev I."/>
            <person name="Quatrano R.S."/>
            <person name="Boore J.L."/>
        </authorList>
    </citation>
    <scope>NUCLEOTIDE SEQUENCE [LARGE SCALE GENOMIC DNA]</scope>
    <source>
        <strain evidence="2 3">cv. Gransden 2004</strain>
    </source>
</reference>
<sequence length="79" mass="9315">MLAASSSLLRYSKKVEIIDLVVLQWRSQLDMRQVERLEPPLRRRAIPIFLVQLLLQLVQAGIVRQAEARCWIFVFLLLR</sequence>
<gene>
    <name evidence="1" type="ORF">PHYPA_010898</name>
</gene>
<dbReference type="EMBL" id="ABEU02000007">
    <property type="protein sequence ID" value="PNR51710.1"/>
    <property type="molecule type" value="Genomic_DNA"/>
</dbReference>
<reference evidence="1 3" key="2">
    <citation type="journal article" date="2018" name="Plant J.">
        <title>The Physcomitrella patens chromosome-scale assembly reveals moss genome structure and evolution.</title>
        <authorList>
            <person name="Lang D."/>
            <person name="Ullrich K.K."/>
            <person name="Murat F."/>
            <person name="Fuchs J."/>
            <person name="Jenkins J."/>
            <person name="Haas F.B."/>
            <person name="Piednoel M."/>
            <person name="Gundlach H."/>
            <person name="Van Bel M."/>
            <person name="Meyberg R."/>
            <person name="Vives C."/>
            <person name="Morata J."/>
            <person name="Symeonidi A."/>
            <person name="Hiss M."/>
            <person name="Muchero W."/>
            <person name="Kamisugi Y."/>
            <person name="Saleh O."/>
            <person name="Blanc G."/>
            <person name="Decker E.L."/>
            <person name="van Gessel N."/>
            <person name="Grimwood J."/>
            <person name="Hayes R.D."/>
            <person name="Graham S.W."/>
            <person name="Gunter L.E."/>
            <person name="McDaniel S.F."/>
            <person name="Hoernstein S.N.W."/>
            <person name="Larsson A."/>
            <person name="Li F.W."/>
            <person name="Perroud P.F."/>
            <person name="Phillips J."/>
            <person name="Ranjan P."/>
            <person name="Rokshar D.S."/>
            <person name="Rothfels C.J."/>
            <person name="Schneider L."/>
            <person name="Shu S."/>
            <person name="Stevenson D.W."/>
            <person name="Thummler F."/>
            <person name="Tillich M."/>
            <person name="Villarreal Aguilar J.C."/>
            <person name="Widiez T."/>
            <person name="Wong G.K."/>
            <person name="Wymore A."/>
            <person name="Zhang Y."/>
            <person name="Zimmer A.D."/>
            <person name="Quatrano R.S."/>
            <person name="Mayer K.F.X."/>
            <person name="Goodstein D."/>
            <person name="Casacuberta J.M."/>
            <person name="Vandepoele K."/>
            <person name="Reski R."/>
            <person name="Cuming A.C."/>
            <person name="Tuskan G.A."/>
            <person name="Maumus F."/>
            <person name="Salse J."/>
            <person name="Schmutz J."/>
            <person name="Rensing S.A."/>
        </authorList>
    </citation>
    <scope>NUCLEOTIDE SEQUENCE [LARGE SCALE GENOMIC DNA]</scope>
    <source>
        <strain evidence="2 3">cv. Gransden 2004</strain>
    </source>
</reference>
<dbReference type="InParanoid" id="A0A2K1KD50"/>
<name>A0A2K1KD50_PHYPA</name>
<proteinExistence type="predicted"/>
<evidence type="ECO:0000313" key="1">
    <source>
        <dbReference type="EMBL" id="PNR51710.1"/>
    </source>
</evidence>
<organism evidence="1">
    <name type="scientific">Physcomitrium patens</name>
    <name type="common">Spreading-leaved earth moss</name>
    <name type="synonym">Physcomitrella patens</name>
    <dbReference type="NCBI Taxonomy" id="3218"/>
    <lineage>
        <taxon>Eukaryota</taxon>
        <taxon>Viridiplantae</taxon>
        <taxon>Streptophyta</taxon>
        <taxon>Embryophyta</taxon>
        <taxon>Bryophyta</taxon>
        <taxon>Bryophytina</taxon>
        <taxon>Bryopsida</taxon>
        <taxon>Funariidae</taxon>
        <taxon>Funariales</taxon>
        <taxon>Funariaceae</taxon>
        <taxon>Physcomitrium</taxon>
    </lineage>
</organism>
<dbReference type="AlphaFoldDB" id="A0A2K1KD50"/>
<dbReference type="EnsemblPlants" id="Pp3c7_26189V3.1">
    <property type="protein sequence ID" value="Pp3c7_26189V3.1"/>
    <property type="gene ID" value="Pp3c7_26189"/>
</dbReference>
<dbReference type="Proteomes" id="UP000006727">
    <property type="component" value="Chromosome 7"/>
</dbReference>
<keyword evidence="3" id="KW-1185">Reference proteome</keyword>
<reference evidence="2" key="3">
    <citation type="submission" date="2020-12" db="UniProtKB">
        <authorList>
            <consortium name="EnsemblPlants"/>
        </authorList>
    </citation>
    <scope>IDENTIFICATION</scope>
</reference>